<evidence type="ECO:0000259" key="5">
    <source>
        <dbReference type="Pfam" id="PF20464"/>
    </source>
</evidence>
<proteinExistence type="predicted"/>
<dbReference type="AlphaFoldDB" id="A0A3N0AQB1"/>
<dbReference type="InterPro" id="IPR046819">
    <property type="entry name" value="MmeI_hel"/>
</dbReference>
<dbReference type="Pfam" id="PF20464">
    <property type="entry name" value="MmeI_N"/>
    <property type="match status" value="1"/>
</dbReference>
<comment type="caution">
    <text evidence="10">The sequence shown here is derived from an EMBL/GenBank/DDBJ whole genome shotgun (WGS) entry which is preliminary data.</text>
</comment>
<sequence>MDQIEQRRAAKEFVARWQSEEGNEDRQSRSFWIELVGDVLGVANPTHVLDFERKVRGRKIDVFYEDMGVLIEQKSRGVDLDKKSERSKKAGEETPFQQAKWYADNLPYSLRPRWIIVSNFDETRVHDLDTDDPEADYITIALEELPEQLHLLGFMTDRSESRLVKEQQISVQAGEIVGRLYKSLSAQYKNIDTDPHEQRSLNILIVRLVFLLYAEDAGILQEHQAFLKYMKGVGAAGFRDALIQLFRVLDTPEDKRDPYIGEELAAFPYINGSLFAEDGIVIPQFTEQIRFDLLKEASQEFDWSGISPTIFGAAFESTLNPETRRTGGMHYTSIENIHRVIDPLFLDDLRAELVEIEGIKIEKTRSLKLRQFQEKLASIKVLDPACGSGNFLTESYLSLRRLENRVLENLMGDQLGLGFTGDTNPIKVTISQFHGIEINDFAVAVAKTALWISEEQMMDATQEILFAPLEFLPLSSNDNIVEGDALEIDWADVLPPEECSYIIGNPPFFGASNCNAHQKSQISGLFSGTRLANSLDFVSGWYVKAARYMAANPRVRAALVSTNSITQGEQVAPLWGKLIRDYGVRIDFAWSTFYWSNDSTSPAHVHCVIIGFSVGEPCGGFLFSEGRDAPRRLESFSPYLRDLPLALVPSVAKPLSDVPAMVYGNKPSDDGNLVLSGEEREELLRDYPESQWMIRRLVGAQDYLHGQTRWCLWLLGADSSTIDAIPPVRERVERVRLFRESSSAKDTRKRAEAPHEFFRTPVHDVDYLAVPRTSSERRDYLPIGYFGKDTIPSDATTVIPEANLYLFGILSSSAHMAWLRVVAGRLKSDYRYSGKIVYNNFPWPSPTDDQRLAIEAAAQAVLDARYAHEGDTLADLYDPDKMPGDLRLAHRALDRAVEDAYGVNFNSNEERMTAHLFKLYAELTGGGQ</sequence>
<dbReference type="PANTHER" id="PTHR33841:SF1">
    <property type="entry name" value="DNA METHYLTRANSFERASE A"/>
    <property type="match status" value="1"/>
</dbReference>
<feature type="domain" description="MmeI-like C-terminal" evidence="8">
    <location>
        <begin position="848"/>
        <end position="924"/>
    </location>
</feature>
<evidence type="ECO:0000256" key="1">
    <source>
        <dbReference type="ARBA" id="ARBA00011900"/>
    </source>
</evidence>
<evidence type="ECO:0000259" key="6">
    <source>
        <dbReference type="Pfam" id="PF20465"/>
    </source>
</evidence>
<keyword evidence="11" id="KW-1185">Reference proteome</keyword>
<dbReference type="InterPro" id="IPR046818">
    <property type="entry name" value="MmeI_C"/>
</dbReference>
<dbReference type="InterPro" id="IPR046820">
    <property type="entry name" value="MmeI_TRD"/>
</dbReference>
<evidence type="ECO:0000259" key="8">
    <source>
        <dbReference type="Pfam" id="PF20467"/>
    </source>
</evidence>
<keyword evidence="3" id="KW-0808">Transferase</keyword>
<dbReference type="Proteomes" id="UP000278327">
    <property type="component" value="Unassembled WGS sequence"/>
</dbReference>
<keyword evidence="2" id="KW-0489">Methyltransferase</keyword>
<dbReference type="PANTHER" id="PTHR33841">
    <property type="entry name" value="DNA METHYLTRANSFERASE YEEA-RELATED"/>
    <property type="match status" value="1"/>
</dbReference>
<dbReference type="Pfam" id="PF20467">
    <property type="entry name" value="MmeI_C"/>
    <property type="match status" value="1"/>
</dbReference>
<dbReference type="InterPro" id="IPR046817">
    <property type="entry name" value="MmeI_N"/>
</dbReference>
<dbReference type="PRINTS" id="PR00507">
    <property type="entry name" value="N12N6MTFRASE"/>
</dbReference>
<feature type="domain" description="MmeI-like helicase spacer" evidence="6">
    <location>
        <begin position="200"/>
        <end position="275"/>
    </location>
</feature>
<evidence type="ECO:0000313" key="10">
    <source>
        <dbReference type="EMBL" id="RNL37013.1"/>
    </source>
</evidence>
<accession>A0A3N0AQB1</accession>
<dbReference type="InterPro" id="IPR046816">
    <property type="entry name" value="MmeI_Mtase"/>
</dbReference>
<feature type="domain" description="MmeI-like DNA-methyltransferase" evidence="9">
    <location>
        <begin position="364"/>
        <end position="613"/>
    </location>
</feature>
<dbReference type="EC" id="2.1.1.72" evidence="1"/>
<dbReference type="InterPro" id="IPR029063">
    <property type="entry name" value="SAM-dependent_MTases_sf"/>
</dbReference>
<organism evidence="10 11">
    <name type="scientific">Adlercreutzia equolifaciens subsp. celatus DSM 18785</name>
    <dbReference type="NCBI Taxonomy" id="1121021"/>
    <lineage>
        <taxon>Bacteria</taxon>
        <taxon>Bacillati</taxon>
        <taxon>Actinomycetota</taxon>
        <taxon>Coriobacteriia</taxon>
        <taxon>Eggerthellales</taxon>
        <taxon>Eggerthellaceae</taxon>
        <taxon>Adlercreutzia</taxon>
    </lineage>
</organism>
<dbReference type="InterPro" id="IPR050953">
    <property type="entry name" value="N4_N6_ade-DNA_methylase"/>
</dbReference>
<dbReference type="Gene3D" id="3.40.50.150">
    <property type="entry name" value="Vaccinia Virus protein VP39"/>
    <property type="match status" value="1"/>
</dbReference>
<feature type="domain" description="MmeI-like N-terminal" evidence="5">
    <location>
        <begin position="9"/>
        <end position="186"/>
    </location>
</feature>
<dbReference type="RefSeq" id="WP_117284290.1">
    <property type="nucleotide sequence ID" value="NZ_JAMTCE010000017.1"/>
</dbReference>
<comment type="catalytic activity">
    <reaction evidence="4">
        <text>a 2'-deoxyadenosine in DNA + S-adenosyl-L-methionine = an N(6)-methyl-2'-deoxyadenosine in DNA + S-adenosyl-L-homocysteine + H(+)</text>
        <dbReference type="Rhea" id="RHEA:15197"/>
        <dbReference type="Rhea" id="RHEA-COMP:12418"/>
        <dbReference type="Rhea" id="RHEA-COMP:12419"/>
        <dbReference type="ChEBI" id="CHEBI:15378"/>
        <dbReference type="ChEBI" id="CHEBI:57856"/>
        <dbReference type="ChEBI" id="CHEBI:59789"/>
        <dbReference type="ChEBI" id="CHEBI:90615"/>
        <dbReference type="ChEBI" id="CHEBI:90616"/>
        <dbReference type="EC" id="2.1.1.72"/>
    </reaction>
</comment>
<dbReference type="EMBL" id="QICA01000017">
    <property type="protein sequence ID" value="RNL37013.1"/>
    <property type="molecule type" value="Genomic_DNA"/>
</dbReference>
<evidence type="ECO:0000256" key="4">
    <source>
        <dbReference type="ARBA" id="ARBA00047942"/>
    </source>
</evidence>
<protein>
    <recommendedName>
        <fullName evidence="1">site-specific DNA-methyltransferase (adenine-specific)</fullName>
        <ecNumber evidence="1">2.1.1.72</ecNumber>
    </recommendedName>
</protein>
<evidence type="ECO:0000256" key="3">
    <source>
        <dbReference type="ARBA" id="ARBA00022679"/>
    </source>
</evidence>
<dbReference type="Pfam" id="PF20466">
    <property type="entry name" value="MmeI_TRD"/>
    <property type="match status" value="1"/>
</dbReference>
<dbReference type="GO" id="GO:0032259">
    <property type="term" value="P:methylation"/>
    <property type="evidence" value="ECO:0007669"/>
    <property type="project" value="UniProtKB-KW"/>
</dbReference>
<dbReference type="Pfam" id="PF20465">
    <property type="entry name" value="MmeI_hel"/>
    <property type="match status" value="1"/>
</dbReference>
<evidence type="ECO:0000259" key="7">
    <source>
        <dbReference type="Pfam" id="PF20466"/>
    </source>
</evidence>
<name>A0A3N0AQB1_9ACTN</name>
<gene>
    <name evidence="10" type="ORF">DMP10_09605</name>
</gene>
<feature type="domain" description="MmeI-like target recognition" evidence="7">
    <location>
        <begin position="647"/>
        <end position="845"/>
    </location>
</feature>
<dbReference type="SUPFAM" id="SSF53335">
    <property type="entry name" value="S-adenosyl-L-methionine-dependent methyltransferases"/>
    <property type="match status" value="1"/>
</dbReference>
<evidence type="ECO:0000256" key="2">
    <source>
        <dbReference type="ARBA" id="ARBA00022603"/>
    </source>
</evidence>
<evidence type="ECO:0000313" key="11">
    <source>
        <dbReference type="Proteomes" id="UP000278327"/>
    </source>
</evidence>
<reference evidence="10 11" key="1">
    <citation type="journal article" date="2019" name="Microbiol. Resour. Announc.">
        <title>Draft Genome Sequences of Type Strains of Gordonibacter faecihominis, Paraeggerthella hongkongensis, Parvibacter caecicola,Slackia equolifaciens, Slackia faecicanis, and Slackia isoflavoniconvertens.</title>
        <authorList>
            <person name="Danylec N."/>
            <person name="Stoll D.A."/>
            <person name="Dotsch A."/>
            <person name="Huch M."/>
        </authorList>
    </citation>
    <scope>NUCLEOTIDE SEQUENCE [LARGE SCALE GENOMIC DNA]</scope>
    <source>
        <strain evidence="10 11">DSM 18785</strain>
    </source>
</reference>
<dbReference type="Pfam" id="PF20473">
    <property type="entry name" value="MmeI_Mtase"/>
    <property type="match status" value="1"/>
</dbReference>
<dbReference type="GO" id="GO:0009007">
    <property type="term" value="F:site-specific DNA-methyltransferase (adenine-specific) activity"/>
    <property type="evidence" value="ECO:0007669"/>
    <property type="project" value="UniProtKB-EC"/>
</dbReference>
<evidence type="ECO:0000259" key="9">
    <source>
        <dbReference type="Pfam" id="PF20473"/>
    </source>
</evidence>